<evidence type="ECO:0000313" key="3">
    <source>
        <dbReference type="Proteomes" id="UP000293195"/>
    </source>
</evidence>
<accession>A0ABY0GDN7</accession>
<protein>
    <submittedName>
        <fullName evidence="2">Uncharacterized protein</fullName>
    </submittedName>
</protein>
<keyword evidence="1" id="KW-0732">Signal</keyword>
<organism evidence="2 3">
    <name type="scientific">Alternaria tenuissima</name>
    <dbReference type="NCBI Taxonomy" id="119927"/>
    <lineage>
        <taxon>Eukaryota</taxon>
        <taxon>Fungi</taxon>
        <taxon>Dikarya</taxon>
        <taxon>Ascomycota</taxon>
        <taxon>Pezizomycotina</taxon>
        <taxon>Dothideomycetes</taxon>
        <taxon>Pleosporomycetidae</taxon>
        <taxon>Pleosporales</taxon>
        <taxon>Pleosporineae</taxon>
        <taxon>Pleosporaceae</taxon>
        <taxon>Alternaria</taxon>
        <taxon>Alternaria sect. Alternaria</taxon>
        <taxon>Alternaria alternata complex</taxon>
    </lineage>
</organism>
<gene>
    <name evidence="2" type="ORF">AA0119_g4720</name>
</gene>
<proteinExistence type="predicted"/>
<feature type="chain" id="PRO_5045934824" evidence="1">
    <location>
        <begin position="21"/>
        <end position="255"/>
    </location>
</feature>
<reference evidence="3" key="1">
    <citation type="journal article" date="2019" name="bioRxiv">
        <title>Genomics, evolutionary history and diagnostics of the Alternaria alternata species group including apple and Asian pear pathotypes.</title>
        <authorList>
            <person name="Armitage A.D."/>
            <person name="Cockerton H.M."/>
            <person name="Sreenivasaprasad S."/>
            <person name="Woodhall J.W."/>
            <person name="Lane C.R."/>
            <person name="Harrison R.J."/>
            <person name="Clarkson J.P."/>
        </authorList>
    </citation>
    <scope>NUCLEOTIDE SEQUENCE [LARGE SCALE GENOMIC DNA]</scope>
    <source>
        <strain evidence="3">FERA 635</strain>
    </source>
</reference>
<dbReference type="Proteomes" id="UP000293195">
    <property type="component" value="Unassembled WGS sequence"/>
</dbReference>
<evidence type="ECO:0000256" key="1">
    <source>
        <dbReference type="SAM" id="SignalP"/>
    </source>
</evidence>
<keyword evidence="3" id="KW-1185">Reference proteome</keyword>
<name>A0ABY0GDN7_9PLEO</name>
<dbReference type="EMBL" id="PDXF01000013">
    <property type="protein sequence ID" value="RYO03451.1"/>
    <property type="molecule type" value="Genomic_DNA"/>
</dbReference>
<evidence type="ECO:0000313" key="2">
    <source>
        <dbReference type="EMBL" id="RYO03451.1"/>
    </source>
</evidence>
<feature type="signal peptide" evidence="1">
    <location>
        <begin position="1"/>
        <end position="20"/>
    </location>
</feature>
<sequence>MFAKLSTSLIATLIISTTLAAPTQTHCRCEIVNDIPSSPAPASAAYTPSAAHWSPANTLPSPVAAINVCASLGSKLEKLQHTEPEIYNSYMRGAVKDAQKPLPTSVLMSNPEMAEDDEAQSTSSRPQGRILCYQEVRSSPTEFHSSFVGLWALQIIVVSAVLACVAEGVHLGKRWEDYTHLQLIELRLRLSGAEKRLLAIPTGPQQADLVCSPGAEKKLRAYETTRYFVTQASSGRREFIAYDDDSDDEANRPVM</sequence>
<comment type="caution">
    <text evidence="2">The sequence shown here is derived from an EMBL/GenBank/DDBJ whole genome shotgun (WGS) entry which is preliminary data.</text>
</comment>